<name>A0A6L5QM90_9BURK</name>
<dbReference type="AlphaFoldDB" id="A0A6L5QM90"/>
<reference evidence="1 2" key="1">
    <citation type="submission" date="2019-11" db="EMBL/GenBank/DDBJ databases">
        <title>Novel species isolated from a subtropical stream in China.</title>
        <authorList>
            <person name="Lu H."/>
        </authorList>
    </citation>
    <scope>NUCLEOTIDE SEQUENCE [LARGE SCALE GENOMIC DNA]</scope>
    <source>
        <strain evidence="1 2">FT25W</strain>
    </source>
</reference>
<evidence type="ECO:0000313" key="2">
    <source>
        <dbReference type="Proteomes" id="UP000481037"/>
    </source>
</evidence>
<organism evidence="1 2">
    <name type="scientific">Duganella alba</name>
    <dbReference type="NCBI Taxonomy" id="2666081"/>
    <lineage>
        <taxon>Bacteria</taxon>
        <taxon>Pseudomonadati</taxon>
        <taxon>Pseudomonadota</taxon>
        <taxon>Betaproteobacteria</taxon>
        <taxon>Burkholderiales</taxon>
        <taxon>Oxalobacteraceae</taxon>
        <taxon>Telluria group</taxon>
        <taxon>Duganella</taxon>
    </lineage>
</organism>
<dbReference type="EMBL" id="WKJM01000026">
    <property type="protein sequence ID" value="MRX10933.1"/>
    <property type="molecule type" value="Genomic_DNA"/>
</dbReference>
<keyword evidence="2" id="KW-1185">Reference proteome</keyword>
<sequence length="112" mass="12878">MGYDFHITRKEFWSDEDGPSISIDEWISYANSDIDIQPDPENAGNENWIVVIGSESWPLWWSNCGEIYTKNPDELFIKKLVSIAKSLNAKLLGDNDEIYFFDSAGAVIEERR</sequence>
<accession>A0A6L5QM90</accession>
<proteinExistence type="predicted"/>
<dbReference type="RefSeq" id="WP_154368828.1">
    <property type="nucleotide sequence ID" value="NZ_WKJM01000026.1"/>
</dbReference>
<gene>
    <name evidence="1" type="ORF">GJ697_24225</name>
</gene>
<dbReference type="Proteomes" id="UP000481037">
    <property type="component" value="Unassembled WGS sequence"/>
</dbReference>
<protein>
    <submittedName>
        <fullName evidence="1">Uncharacterized protein</fullName>
    </submittedName>
</protein>
<evidence type="ECO:0000313" key="1">
    <source>
        <dbReference type="EMBL" id="MRX10933.1"/>
    </source>
</evidence>
<comment type="caution">
    <text evidence="1">The sequence shown here is derived from an EMBL/GenBank/DDBJ whole genome shotgun (WGS) entry which is preliminary data.</text>
</comment>